<reference evidence="1" key="1">
    <citation type="submission" date="2023-10" db="EMBL/GenBank/DDBJ databases">
        <title>Genome assembly of Pristionchus species.</title>
        <authorList>
            <person name="Yoshida K."/>
            <person name="Sommer R.J."/>
        </authorList>
    </citation>
    <scope>NUCLEOTIDE SEQUENCE</scope>
    <source>
        <strain evidence="1">RS5133</strain>
    </source>
</reference>
<organism evidence="1 2">
    <name type="scientific">Pristionchus fissidentatus</name>
    <dbReference type="NCBI Taxonomy" id="1538716"/>
    <lineage>
        <taxon>Eukaryota</taxon>
        <taxon>Metazoa</taxon>
        <taxon>Ecdysozoa</taxon>
        <taxon>Nematoda</taxon>
        <taxon>Chromadorea</taxon>
        <taxon>Rhabditida</taxon>
        <taxon>Rhabditina</taxon>
        <taxon>Diplogasteromorpha</taxon>
        <taxon>Diplogasteroidea</taxon>
        <taxon>Neodiplogasteridae</taxon>
        <taxon>Pristionchus</taxon>
    </lineage>
</organism>
<evidence type="ECO:0000313" key="1">
    <source>
        <dbReference type="EMBL" id="GMT25761.1"/>
    </source>
</evidence>
<dbReference type="AlphaFoldDB" id="A0AAV5W4Q8"/>
<name>A0AAV5W4Q8_9BILA</name>
<accession>A0AAV5W4Q8</accession>
<gene>
    <name evidence="1" type="ORF">PFISCL1PPCAC_17058</name>
</gene>
<dbReference type="EMBL" id="BTSY01000004">
    <property type="protein sequence ID" value="GMT25761.1"/>
    <property type="molecule type" value="Genomic_DNA"/>
</dbReference>
<keyword evidence="2" id="KW-1185">Reference proteome</keyword>
<comment type="caution">
    <text evidence="1">The sequence shown here is derived from an EMBL/GenBank/DDBJ whole genome shotgun (WGS) entry which is preliminary data.</text>
</comment>
<proteinExistence type="predicted"/>
<feature type="non-terminal residue" evidence="1">
    <location>
        <position position="1"/>
    </location>
</feature>
<dbReference type="Proteomes" id="UP001432322">
    <property type="component" value="Unassembled WGS sequence"/>
</dbReference>
<sequence>GRLPYQTRSISSLSSRSACGYAPGSAFSSRISLTSSSRYLALSSLASPPGEPSCSTLFGLAGSILSFLLVESFGAHEV</sequence>
<protein>
    <submittedName>
        <fullName evidence="1">Uncharacterized protein</fullName>
    </submittedName>
</protein>
<evidence type="ECO:0000313" key="2">
    <source>
        <dbReference type="Proteomes" id="UP001432322"/>
    </source>
</evidence>